<proteinExistence type="predicted"/>
<gene>
    <name evidence="1" type="ORF">RIL183_00151</name>
</gene>
<evidence type="ECO:0000313" key="2">
    <source>
        <dbReference type="Proteomes" id="UP000049828"/>
    </source>
</evidence>
<name>A0A0M6WC29_9FIRM</name>
<evidence type="ECO:0000313" key="1">
    <source>
        <dbReference type="EMBL" id="CRL32635.1"/>
    </source>
</evidence>
<accession>A0A0M6WC29</accession>
<keyword evidence="2" id="KW-1185">Reference proteome</keyword>
<sequence length="56" mass="6561">MFVALVVPQNIFFNAKSVKVRISLRTFLKSFSGNPIKKGNDQMEIIYNFVKKYMKM</sequence>
<dbReference type="EMBL" id="CVRS01000016">
    <property type="protein sequence ID" value="CRL32635.1"/>
    <property type="molecule type" value="Genomic_DNA"/>
</dbReference>
<dbReference type="AlphaFoldDB" id="A0A0M6WC29"/>
<organism evidence="1 2">
    <name type="scientific">Roseburia inulinivorans</name>
    <dbReference type="NCBI Taxonomy" id="360807"/>
    <lineage>
        <taxon>Bacteria</taxon>
        <taxon>Bacillati</taxon>
        <taxon>Bacillota</taxon>
        <taxon>Clostridia</taxon>
        <taxon>Lachnospirales</taxon>
        <taxon>Lachnospiraceae</taxon>
        <taxon>Roseburia</taxon>
    </lineage>
</organism>
<reference evidence="2" key="1">
    <citation type="submission" date="2015-05" db="EMBL/GenBank/DDBJ databases">
        <authorList>
            <consortium name="Pathogen Informatics"/>
        </authorList>
    </citation>
    <scope>NUCLEOTIDE SEQUENCE [LARGE SCALE GENOMIC DNA]</scope>
    <source>
        <strain evidence="2">L1-83</strain>
    </source>
</reference>
<dbReference type="Proteomes" id="UP000049828">
    <property type="component" value="Unassembled WGS sequence"/>
</dbReference>
<protein>
    <submittedName>
        <fullName evidence="1">Uncharacterized protein</fullName>
    </submittedName>
</protein>